<keyword evidence="9" id="KW-1133">Transmembrane helix</keyword>
<accession>A0A0C4DWJ1</accession>
<name>A0A0C4DWJ1_MAGP6</name>
<evidence type="ECO:0000256" key="5">
    <source>
        <dbReference type="ARBA" id="ARBA00022801"/>
    </source>
</evidence>
<dbReference type="OrthoDB" id="6475849at2759"/>
<dbReference type="CDD" id="cd08662">
    <property type="entry name" value="M13"/>
    <property type="match status" value="1"/>
</dbReference>
<reference evidence="13" key="5">
    <citation type="submission" date="2015-06" db="UniProtKB">
        <authorList>
            <consortium name="EnsemblFungi"/>
        </authorList>
    </citation>
    <scope>IDENTIFICATION</scope>
    <source>
        <strain evidence="13">ATCC 64411</strain>
    </source>
</reference>
<dbReference type="EnsemblFungi" id="MAPG_04372T0">
    <property type="protein sequence ID" value="MAPG_04372T0"/>
    <property type="gene ID" value="MAPG_04372"/>
</dbReference>
<keyword evidence="6" id="KW-0862">Zinc</keyword>
<evidence type="ECO:0008006" key="15">
    <source>
        <dbReference type="Google" id="ProtNLM"/>
    </source>
</evidence>
<evidence type="ECO:0000313" key="14">
    <source>
        <dbReference type="Proteomes" id="UP000011715"/>
    </source>
</evidence>
<dbReference type="GO" id="GO:0004222">
    <property type="term" value="F:metalloendopeptidase activity"/>
    <property type="evidence" value="ECO:0007669"/>
    <property type="project" value="InterPro"/>
</dbReference>
<protein>
    <recommendedName>
        <fullName evidence="15">Endothelin-converting enzyme 1</fullName>
    </recommendedName>
</protein>
<dbReference type="InterPro" id="IPR024079">
    <property type="entry name" value="MetalloPept_cat_dom_sf"/>
</dbReference>
<evidence type="ECO:0000256" key="1">
    <source>
        <dbReference type="ARBA" id="ARBA00001947"/>
    </source>
</evidence>
<dbReference type="PANTHER" id="PTHR11733">
    <property type="entry name" value="ZINC METALLOPROTEASE FAMILY M13 NEPRILYSIN-RELATED"/>
    <property type="match status" value="1"/>
</dbReference>
<dbReference type="EMBL" id="GL876968">
    <property type="protein sequence ID" value="KLU85344.1"/>
    <property type="molecule type" value="Genomic_DNA"/>
</dbReference>
<feature type="domain" description="Peptidase M13 C-terminal" evidence="10">
    <location>
        <begin position="712"/>
        <end position="911"/>
    </location>
</feature>
<feature type="domain" description="Peptidase M13 N-terminal" evidence="11">
    <location>
        <begin position="256"/>
        <end position="651"/>
    </location>
</feature>
<evidence type="ECO:0000256" key="6">
    <source>
        <dbReference type="ARBA" id="ARBA00022833"/>
    </source>
</evidence>
<dbReference type="eggNOG" id="KOG3624">
    <property type="taxonomic scope" value="Eukaryota"/>
</dbReference>
<evidence type="ECO:0000313" key="13">
    <source>
        <dbReference type="EnsemblFungi" id="MAPG_04372T0"/>
    </source>
</evidence>
<dbReference type="Pfam" id="PF01431">
    <property type="entry name" value="Peptidase_M13"/>
    <property type="match status" value="1"/>
</dbReference>
<dbReference type="Pfam" id="PF05649">
    <property type="entry name" value="Peptidase_M13_N"/>
    <property type="match status" value="1"/>
</dbReference>
<feature type="transmembrane region" description="Helical" evidence="9">
    <location>
        <begin position="191"/>
        <end position="215"/>
    </location>
</feature>
<reference evidence="14" key="1">
    <citation type="submission" date="2010-05" db="EMBL/GenBank/DDBJ databases">
        <title>The genome sequence of Magnaporthe poae strain ATCC 64411.</title>
        <authorList>
            <person name="Ma L.-J."/>
            <person name="Dead R."/>
            <person name="Young S."/>
            <person name="Zeng Q."/>
            <person name="Koehrsen M."/>
            <person name="Alvarado L."/>
            <person name="Berlin A."/>
            <person name="Chapman S.B."/>
            <person name="Chen Z."/>
            <person name="Freedman E."/>
            <person name="Gellesch M."/>
            <person name="Goldberg J."/>
            <person name="Griggs A."/>
            <person name="Gujja S."/>
            <person name="Heilman E.R."/>
            <person name="Heiman D."/>
            <person name="Hepburn T."/>
            <person name="Howarth C."/>
            <person name="Jen D."/>
            <person name="Larson L."/>
            <person name="Mehta T."/>
            <person name="Neiman D."/>
            <person name="Pearson M."/>
            <person name="Roberts A."/>
            <person name="Saif S."/>
            <person name="Shea T."/>
            <person name="Shenoy N."/>
            <person name="Sisk P."/>
            <person name="Stolte C."/>
            <person name="Sykes S."/>
            <person name="Walk T."/>
            <person name="White J."/>
            <person name="Yandava C."/>
            <person name="Haas B."/>
            <person name="Nusbaum C."/>
            <person name="Birren B."/>
        </authorList>
    </citation>
    <scope>NUCLEOTIDE SEQUENCE [LARGE SCALE GENOMIC DNA]</scope>
    <source>
        <strain evidence="14">ATCC 64411 / 73-15</strain>
    </source>
</reference>
<reference evidence="12" key="2">
    <citation type="submission" date="2010-05" db="EMBL/GenBank/DDBJ databases">
        <title>The Genome Sequence of Magnaporthe poae strain ATCC 64411.</title>
        <authorList>
            <consortium name="The Broad Institute Genome Sequencing Platform"/>
            <consortium name="Broad Institute Genome Sequencing Center for Infectious Disease"/>
            <person name="Ma L.-J."/>
            <person name="Dead R."/>
            <person name="Young S."/>
            <person name="Zeng Q."/>
            <person name="Koehrsen M."/>
            <person name="Alvarado L."/>
            <person name="Berlin A."/>
            <person name="Chapman S.B."/>
            <person name="Chen Z."/>
            <person name="Freedman E."/>
            <person name="Gellesch M."/>
            <person name="Goldberg J."/>
            <person name="Griggs A."/>
            <person name="Gujja S."/>
            <person name="Heilman E.R."/>
            <person name="Heiman D."/>
            <person name="Hepburn T."/>
            <person name="Howarth C."/>
            <person name="Jen D."/>
            <person name="Larson L."/>
            <person name="Mehta T."/>
            <person name="Neiman D."/>
            <person name="Pearson M."/>
            <person name="Roberts A."/>
            <person name="Saif S."/>
            <person name="Shea T."/>
            <person name="Shenoy N."/>
            <person name="Sisk P."/>
            <person name="Stolte C."/>
            <person name="Sykes S."/>
            <person name="Walk T."/>
            <person name="White J."/>
            <person name="Yandava C."/>
            <person name="Haas B."/>
            <person name="Nusbaum C."/>
            <person name="Birren B."/>
        </authorList>
    </citation>
    <scope>NUCLEOTIDE SEQUENCE</scope>
    <source>
        <strain evidence="12">ATCC 64411</strain>
    </source>
</reference>
<dbReference type="Proteomes" id="UP000011715">
    <property type="component" value="Unassembled WGS sequence"/>
</dbReference>
<comment type="similarity">
    <text evidence="2">Belongs to the peptidase M13 family.</text>
</comment>
<evidence type="ECO:0000259" key="11">
    <source>
        <dbReference type="Pfam" id="PF05649"/>
    </source>
</evidence>
<keyword evidence="5" id="KW-0378">Hydrolase</keyword>
<dbReference type="VEuPathDB" id="FungiDB:MAPG_04372"/>
<evidence type="ECO:0000256" key="9">
    <source>
        <dbReference type="SAM" id="Phobius"/>
    </source>
</evidence>
<keyword evidence="14" id="KW-1185">Reference proteome</keyword>
<evidence type="ECO:0000256" key="2">
    <source>
        <dbReference type="ARBA" id="ARBA00007357"/>
    </source>
</evidence>
<sequence length="916" mass="100492">MRRLAPNVRAAWTACRGSLDGWNLNTSSTCSVSNRPPKTAQTQQEHSLLRVFPAPCRLSPSCIVSDSGTKHIRGRHKQPPKERGCGGLFTRIGWSFSRMIILPPDITSTKGAAHHHPNDHCRTGGSPQLPREEAMASTGGAGPRDARPAAAAGSADENTPLLPGQAHDSAHPGTPPARLWNTLKAWARGRVWPLVLLLLLVTGLIIAVVVLAVTAHSPHNPGKMNSTALCLTPACIHAASEFLYNLSPRYQEIDACTNFEEMVCGGWRQRHNMRPDQGNINTLGVMNDANQDILRSIMESPYPEVSQHSAFSPRNLAVDPTSLDRQNFDEIQRAYNACMAIDDIKKVGIQPLQTVLTDLGSTFKDTSDISETILFMERLGIPHLQGLGVGSDDKDPNVIVISTGPRTAPGLSSKSYYTDDSVMSQYQDAISKVLGAVLPNASANAAGIAEKIVKFEKDIAAFTPSLAQLRDPAQSYNVMSLQDTAKLAPQLGLEKVLKSLAPSNYTIDRMITSFPPFLSNMSALLSNSPSDTVKGFFQWKAIQGLSGTVEADALKPYTQFMNKLLGKDPDAKSDRWRTCLASVDDSLGWILSRFYVERAFSSKAKDLGNQIILDIKDVFSQRIDKADWMDADAQKVAKAKVKNIVQKIGYPDQSPNVTDPQALQNYYAGLNVTDSFFKNNIAVKQFGVKRSWSQLGKPANKADWGMTAPTVNAYYNPPWNEIVFPAGIMQFPLFGEGLPGYINYAAFGAVAGHELSHAFDNSGRLYDLNGFLKDWWSNATIKEFEKRADCFVKEYSNFTVQGTNGPLKVNGEQTLGENIADAGGLSAGFSAWQSRSKTTPDLHLPGLDFFTKEQLFYVAFGNVWCSKYTPQALTSRVLSDEHSPNMFRIIGTAMMNSRGFRQAYNCPVKEPVCEIW</sequence>
<evidence type="ECO:0000256" key="8">
    <source>
        <dbReference type="SAM" id="MobiDB-lite"/>
    </source>
</evidence>
<dbReference type="Gene3D" id="1.10.1380.10">
    <property type="entry name" value="Neutral endopeptidase , domain2"/>
    <property type="match status" value="1"/>
</dbReference>
<organism evidence="13 14">
    <name type="scientific">Magnaporthiopsis poae (strain ATCC 64411 / 73-15)</name>
    <name type="common">Kentucky bluegrass fungus</name>
    <name type="synonym">Magnaporthe poae</name>
    <dbReference type="NCBI Taxonomy" id="644358"/>
    <lineage>
        <taxon>Eukaryota</taxon>
        <taxon>Fungi</taxon>
        <taxon>Dikarya</taxon>
        <taxon>Ascomycota</taxon>
        <taxon>Pezizomycotina</taxon>
        <taxon>Sordariomycetes</taxon>
        <taxon>Sordariomycetidae</taxon>
        <taxon>Magnaporthales</taxon>
        <taxon>Magnaporthaceae</taxon>
        <taxon>Magnaporthiopsis</taxon>
    </lineage>
</organism>
<dbReference type="GO" id="GO:0046872">
    <property type="term" value="F:metal ion binding"/>
    <property type="evidence" value="ECO:0007669"/>
    <property type="project" value="UniProtKB-KW"/>
</dbReference>
<dbReference type="EMBL" id="ADBL01001035">
    <property type="status" value="NOT_ANNOTATED_CDS"/>
    <property type="molecule type" value="Genomic_DNA"/>
</dbReference>
<keyword evidence="7" id="KW-0482">Metalloprotease</keyword>
<dbReference type="InterPro" id="IPR042089">
    <property type="entry name" value="Peptidase_M13_dom_2"/>
</dbReference>
<gene>
    <name evidence="12" type="ORF">MAPG_04372</name>
</gene>
<dbReference type="GO" id="GO:0005886">
    <property type="term" value="C:plasma membrane"/>
    <property type="evidence" value="ECO:0007669"/>
    <property type="project" value="TreeGrafter"/>
</dbReference>
<keyword evidence="3" id="KW-0645">Protease</keyword>
<keyword evidence="4" id="KW-0479">Metal-binding</keyword>
<keyword evidence="9" id="KW-0472">Membrane</keyword>
<evidence type="ECO:0000256" key="7">
    <source>
        <dbReference type="ARBA" id="ARBA00023049"/>
    </source>
</evidence>
<dbReference type="GO" id="GO:0016485">
    <property type="term" value="P:protein processing"/>
    <property type="evidence" value="ECO:0007669"/>
    <property type="project" value="TreeGrafter"/>
</dbReference>
<proteinExistence type="inferred from homology"/>
<feature type="region of interest" description="Disordered" evidence="8">
    <location>
        <begin position="107"/>
        <end position="175"/>
    </location>
</feature>
<dbReference type="InterPro" id="IPR000718">
    <property type="entry name" value="Peptidase_M13"/>
</dbReference>
<dbReference type="PRINTS" id="PR00786">
    <property type="entry name" value="NEPRILYSIN"/>
</dbReference>
<evidence type="ECO:0000313" key="12">
    <source>
        <dbReference type="EMBL" id="KLU85344.1"/>
    </source>
</evidence>
<evidence type="ECO:0000256" key="3">
    <source>
        <dbReference type="ARBA" id="ARBA00022670"/>
    </source>
</evidence>
<evidence type="ECO:0000256" key="4">
    <source>
        <dbReference type="ARBA" id="ARBA00022723"/>
    </source>
</evidence>
<dbReference type="SUPFAM" id="SSF55486">
    <property type="entry name" value="Metalloproteases ('zincins'), catalytic domain"/>
    <property type="match status" value="1"/>
</dbReference>
<keyword evidence="9" id="KW-0812">Transmembrane</keyword>
<dbReference type="AlphaFoldDB" id="A0A0C4DWJ1"/>
<comment type="cofactor">
    <cofactor evidence="1">
        <name>Zn(2+)</name>
        <dbReference type="ChEBI" id="CHEBI:29105"/>
    </cofactor>
</comment>
<reference evidence="12" key="3">
    <citation type="submission" date="2011-03" db="EMBL/GenBank/DDBJ databases">
        <title>Annotation of Magnaporthe poae ATCC 64411.</title>
        <authorList>
            <person name="Ma L.-J."/>
            <person name="Dead R."/>
            <person name="Young S.K."/>
            <person name="Zeng Q."/>
            <person name="Gargeya S."/>
            <person name="Fitzgerald M."/>
            <person name="Haas B."/>
            <person name="Abouelleil A."/>
            <person name="Alvarado L."/>
            <person name="Arachchi H.M."/>
            <person name="Berlin A."/>
            <person name="Brown A."/>
            <person name="Chapman S.B."/>
            <person name="Chen Z."/>
            <person name="Dunbar C."/>
            <person name="Freedman E."/>
            <person name="Gearin G."/>
            <person name="Gellesch M."/>
            <person name="Goldberg J."/>
            <person name="Griggs A."/>
            <person name="Gujja S."/>
            <person name="Heiman D."/>
            <person name="Howarth C."/>
            <person name="Larson L."/>
            <person name="Lui A."/>
            <person name="MacDonald P.J.P."/>
            <person name="Mehta T."/>
            <person name="Montmayeur A."/>
            <person name="Murphy C."/>
            <person name="Neiman D."/>
            <person name="Pearson M."/>
            <person name="Priest M."/>
            <person name="Roberts A."/>
            <person name="Saif S."/>
            <person name="Shea T."/>
            <person name="Shenoy N."/>
            <person name="Sisk P."/>
            <person name="Stolte C."/>
            <person name="Sykes S."/>
            <person name="Yandava C."/>
            <person name="Wortman J."/>
            <person name="Nusbaum C."/>
            <person name="Birren B."/>
        </authorList>
    </citation>
    <scope>NUCLEOTIDE SEQUENCE</scope>
    <source>
        <strain evidence="12">ATCC 64411</strain>
    </source>
</reference>
<reference evidence="13" key="4">
    <citation type="journal article" date="2015" name="G3 (Bethesda)">
        <title>Genome sequences of three phytopathogenic species of the Magnaporthaceae family of fungi.</title>
        <authorList>
            <person name="Okagaki L.H."/>
            <person name="Nunes C.C."/>
            <person name="Sailsbery J."/>
            <person name="Clay B."/>
            <person name="Brown D."/>
            <person name="John T."/>
            <person name="Oh Y."/>
            <person name="Young N."/>
            <person name="Fitzgerald M."/>
            <person name="Haas B.J."/>
            <person name="Zeng Q."/>
            <person name="Young S."/>
            <person name="Adiconis X."/>
            <person name="Fan L."/>
            <person name="Levin J.Z."/>
            <person name="Mitchell T.K."/>
            <person name="Okubara P.A."/>
            <person name="Farman M.L."/>
            <person name="Kohn L.M."/>
            <person name="Birren B."/>
            <person name="Ma L.-J."/>
            <person name="Dean R.A."/>
        </authorList>
    </citation>
    <scope>NUCLEOTIDE SEQUENCE</scope>
    <source>
        <strain evidence="13">ATCC 64411 / 73-15</strain>
    </source>
</reference>
<dbReference type="InterPro" id="IPR018497">
    <property type="entry name" value="Peptidase_M13_C"/>
</dbReference>
<dbReference type="PANTHER" id="PTHR11733:SF167">
    <property type="entry name" value="FI17812P1-RELATED"/>
    <property type="match status" value="1"/>
</dbReference>
<evidence type="ECO:0000259" key="10">
    <source>
        <dbReference type="Pfam" id="PF01431"/>
    </source>
</evidence>
<dbReference type="InterPro" id="IPR008753">
    <property type="entry name" value="Peptidase_M13_N"/>
</dbReference>
<dbReference type="OMA" id="FGWAQVW"/>
<dbReference type="STRING" id="644358.A0A0C4DWJ1"/>
<dbReference type="PROSITE" id="PS51885">
    <property type="entry name" value="NEPRILYSIN"/>
    <property type="match status" value="1"/>
</dbReference>
<dbReference type="Gene3D" id="3.40.390.10">
    <property type="entry name" value="Collagenase (Catalytic Domain)"/>
    <property type="match status" value="1"/>
</dbReference>